<comment type="caution">
    <text evidence="2">The sequence shown here is derived from an EMBL/GenBank/DDBJ whole genome shotgun (WGS) entry which is preliminary data.</text>
</comment>
<accession>A0A9Q0YYQ9</accession>
<keyword evidence="3" id="KW-1185">Reference proteome</keyword>
<feature type="compositionally biased region" description="Basic and acidic residues" evidence="1">
    <location>
        <begin position="50"/>
        <end position="62"/>
    </location>
</feature>
<dbReference type="PANTHER" id="PTHR35488">
    <property type="entry name" value="OS05G0358900 PROTEIN-RELATED"/>
    <property type="match status" value="1"/>
</dbReference>
<reference evidence="2" key="2">
    <citation type="journal article" date="2023" name="Int. J. Mol. Sci.">
        <title>De Novo Assembly and Annotation of 11 Diverse Shrub Willow (Salix) Genomes Reveals Novel Gene Organization in Sex-Linked Regions.</title>
        <authorList>
            <person name="Hyden B."/>
            <person name="Feng K."/>
            <person name="Yates T.B."/>
            <person name="Jawdy S."/>
            <person name="Cereghino C."/>
            <person name="Smart L.B."/>
            <person name="Muchero W."/>
        </authorList>
    </citation>
    <scope>NUCLEOTIDE SEQUENCE [LARGE SCALE GENOMIC DNA]</scope>
    <source>
        <tissue evidence="2">Shoot tip</tissue>
    </source>
</reference>
<dbReference type="AlphaFoldDB" id="A0A9Q0YYQ9"/>
<evidence type="ECO:0000256" key="1">
    <source>
        <dbReference type="SAM" id="MobiDB-lite"/>
    </source>
</evidence>
<proteinExistence type="predicted"/>
<feature type="region of interest" description="Disordered" evidence="1">
    <location>
        <begin position="37"/>
        <end position="63"/>
    </location>
</feature>
<evidence type="ECO:0000313" key="2">
    <source>
        <dbReference type="EMBL" id="KAJ6715020.1"/>
    </source>
</evidence>
<evidence type="ECO:0000313" key="3">
    <source>
        <dbReference type="Proteomes" id="UP001151529"/>
    </source>
</evidence>
<dbReference type="EMBL" id="JAPFFL010000007">
    <property type="protein sequence ID" value="KAJ6715020.1"/>
    <property type="molecule type" value="Genomic_DNA"/>
</dbReference>
<dbReference type="Proteomes" id="UP001151529">
    <property type="component" value="Chromosome 1"/>
</dbReference>
<name>A0A9Q0YYQ9_SALVM</name>
<organism evidence="2 3">
    <name type="scientific">Salix viminalis</name>
    <name type="common">Common osier</name>
    <name type="synonym">Basket willow</name>
    <dbReference type="NCBI Taxonomy" id="40686"/>
    <lineage>
        <taxon>Eukaryota</taxon>
        <taxon>Viridiplantae</taxon>
        <taxon>Streptophyta</taxon>
        <taxon>Embryophyta</taxon>
        <taxon>Tracheophyta</taxon>
        <taxon>Spermatophyta</taxon>
        <taxon>Magnoliopsida</taxon>
        <taxon>eudicotyledons</taxon>
        <taxon>Gunneridae</taxon>
        <taxon>Pentapetalae</taxon>
        <taxon>rosids</taxon>
        <taxon>fabids</taxon>
        <taxon>Malpighiales</taxon>
        <taxon>Salicaceae</taxon>
        <taxon>Saliceae</taxon>
        <taxon>Salix</taxon>
    </lineage>
</organism>
<dbReference type="OrthoDB" id="737456at2759"/>
<protein>
    <submittedName>
        <fullName evidence="2">Uncharacterized protein</fullName>
    </submittedName>
</protein>
<dbReference type="PANTHER" id="PTHR35488:SF4">
    <property type="entry name" value="DUF4005 DOMAIN-CONTAINING PROTEIN"/>
    <property type="match status" value="1"/>
</dbReference>
<gene>
    <name evidence="2" type="ORF">OIU85_026518</name>
</gene>
<sequence>MNKAPMYHHYEASDYGAYEFDPEVDFTKFLEEARQHAREMNLQSPLPHPESGKGRVEEEKRSRGSWKRTLLKWWKAGKKRPGLVWNRQIALTFQIQKRVMFLVQFMGVAEESMQGIGDRHLGH</sequence>
<reference evidence="2" key="1">
    <citation type="submission" date="2022-11" db="EMBL/GenBank/DDBJ databases">
        <authorList>
            <person name="Hyden B.L."/>
            <person name="Feng K."/>
            <person name="Yates T."/>
            <person name="Jawdy S."/>
            <person name="Smart L.B."/>
            <person name="Muchero W."/>
        </authorList>
    </citation>
    <scope>NUCLEOTIDE SEQUENCE</scope>
    <source>
        <tissue evidence="2">Shoot tip</tissue>
    </source>
</reference>